<proteinExistence type="predicted"/>
<accession>A0A930HX47</accession>
<reference evidence="1" key="1">
    <citation type="submission" date="2020-04" db="EMBL/GenBank/DDBJ databases">
        <title>Deep metagenomics examines the oral microbiome during advanced dental caries in children, revealing novel taxa and co-occurrences with host molecules.</title>
        <authorList>
            <person name="Baker J.L."/>
            <person name="Morton J.T."/>
            <person name="Dinis M."/>
            <person name="Alvarez R."/>
            <person name="Tran N.C."/>
            <person name="Knight R."/>
            <person name="Edlund A."/>
        </authorList>
    </citation>
    <scope>NUCLEOTIDE SEQUENCE</scope>
    <source>
        <strain evidence="1">JCVI_25_bin.9</strain>
    </source>
</reference>
<dbReference type="NCBIfam" id="TIGR02757">
    <property type="entry name" value="TIGR02757 family protein"/>
    <property type="match status" value="1"/>
</dbReference>
<comment type="caution">
    <text evidence="1">The sequence shown here is derived from an EMBL/GenBank/DDBJ whole genome shotgun (WGS) entry which is preliminary data.</text>
</comment>
<dbReference type="Proteomes" id="UP000757461">
    <property type="component" value="Unassembled WGS sequence"/>
</dbReference>
<sequence>MRHKSLLNKLADQYETVDFLQGDPAWFMHQVVGKRNQETMAFIASCLSYGARKAFLPRIQHLLDCSHAEPYEWILKGKYRLDIPDDDRCYYRLYTNSMMIDLFQALQKMFQEYGDMENYIRRYAETSEQTEPKSAFTAIEALCHYFYQHDVKGIIPKNTLSCCKRVCMFLRWMVRTDSPVDLGIWGELIDKRSLIIPLDTHVIQQAMRLKLLTSKSATMASAQKLTSKLREVFPDDPLKADFALFGYGINH</sequence>
<dbReference type="AlphaFoldDB" id="A0A930HX47"/>
<name>A0A930HX47_9BACT</name>
<dbReference type="EMBL" id="JABZSQ010000001">
    <property type="protein sequence ID" value="MBF1413963.1"/>
    <property type="molecule type" value="Genomic_DNA"/>
</dbReference>
<gene>
    <name evidence="1" type="ORF">HXN33_00150</name>
</gene>
<evidence type="ECO:0000313" key="1">
    <source>
        <dbReference type="EMBL" id="MBF1413963.1"/>
    </source>
</evidence>
<organism evidence="1 2">
    <name type="scientific">Prevotella histicola</name>
    <dbReference type="NCBI Taxonomy" id="470565"/>
    <lineage>
        <taxon>Bacteria</taxon>
        <taxon>Pseudomonadati</taxon>
        <taxon>Bacteroidota</taxon>
        <taxon>Bacteroidia</taxon>
        <taxon>Bacteroidales</taxon>
        <taxon>Prevotellaceae</taxon>
        <taxon>Prevotella</taxon>
    </lineage>
</organism>
<protein>
    <submittedName>
        <fullName evidence="1">TIGR02757 family protein</fullName>
    </submittedName>
</protein>
<dbReference type="Pfam" id="PF09674">
    <property type="entry name" value="DUF2400"/>
    <property type="match status" value="1"/>
</dbReference>
<evidence type="ECO:0000313" key="2">
    <source>
        <dbReference type="Proteomes" id="UP000757461"/>
    </source>
</evidence>
<dbReference type="InterPro" id="IPR014127">
    <property type="entry name" value="CHP02757"/>
</dbReference>